<evidence type="ECO:0000313" key="2">
    <source>
        <dbReference type="Proteomes" id="UP000664417"/>
    </source>
</evidence>
<protein>
    <submittedName>
        <fullName evidence="1">Uncharacterized protein</fullName>
    </submittedName>
</protein>
<comment type="caution">
    <text evidence="1">The sequence shown here is derived from an EMBL/GenBank/DDBJ whole genome shotgun (WGS) entry which is preliminary data.</text>
</comment>
<dbReference type="AlphaFoldDB" id="A0A8J7U730"/>
<sequence>MLFALTIAVFFQLDPATAGKPRVTREPFPYRAAMLRDIETAMGLHQPSVWDLTHPGTDLQLDWSFSPVGDVGFRRMILNSPDGGYTVFEAWHLAPDRLKAFLSLWGHPEPVDWPRLLGEIPEGRIVADAEQGRLAIFRDLPFDANPWNLTPFLLQHLPIVQGEADRTGEGTAQDPFVSNRNAGYLTDLVNEELMDREGVPLRISKSYTIEGRFSRVTPKIALERRLKRDLSGRYTVFDIFSIEAEVLVGERKIRRESKSSRETGALFETEKRVIVVRHGFASWHKALFARTFSPSRLPYSTENLINLPVGVRVILPSSSGLTLVEQVRRTDLFGQSLPLRRNALMGIRGTFFVSVVKRTPTRLDVRFGARIERPFGFDVRFRPDFDGAFDPLRLVMGTVTQLRAEQTWGSRIFVQKQVDLNDPEAVAETLAALARGVRFHGLFLGSAAIVNFTFLPKIDAFLVDRFIRGSLPEMAWQSRMESRYQFQTAYAKLGIRPISLRGEQTNIEDDWHFFDLIDVTENRGRTGSYRYNRTFRFFDHLNRRKVQAAAFSGLGHFDQQGEGRSFYLQVIDMKSQSNMSPVRYYQLTQRLKRSLGQRAALKRGGSAPMDKPFEDAEIGYRLVLTQAGMTKVAEIMRGVLAEKSGETSKLGRWLWFRPILRFRIKAGLRRDDAGYFALSRMMFRLSRSHGPLWQILDQLETSDYVLEYREAARHRPIVQDYTGDTTAISNIIRAQRRWQEFSVLDNIFIDRNINPTNR</sequence>
<organism evidence="1 2">
    <name type="scientific">Acanthopleuribacter pedis</name>
    <dbReference type="NCBI Taxonomy" id="442870"/>
    <lineage>
        <taxon>Bacteria</taxon>
        <taxon>Pseudomonadati</taxon>
        <taxon>Acidobacteriota</taxon>
        <taxon>Holophagae</taxon>
        <taxon>Acanthopleuribacterales</taxon>
        <taxon>Acanthopleuribacteraceae</taxon>
        <taxon>Acanthopleuribacter</taxon>
    </lineage>
</organism>
<name>A0A8J7U730_9BACT</name>
<dbReference type="RefSeq" id="WP_207862036.1">
    <property type="nucleotide sequence ID" value="NZ_JAFREP010000031.1"/>
</dbReference>
<keyword evidence="2" id="KW-1185">Reference proteome</keyword>
<reference evidence="1" key="1">
    <citation type="submission" date="2021-03" db="EMBL/GenBank/DDBJ databases">
        <authorList>
            <person name="Wang G."/>
        </authorList>
    </citation>
    <scope>NUCLEOTIDE SEQUENCE</scope>
    <source>
        <strain evidence="1">KCTC 12899</strain>
    </source>
</reference>
<gene>
    <name evidence="1" type="ORF">J3U88_26540</name>
</gene>
<accession>A0A8J7U730</accession>
<evidence type="ECO:0000313" key="1">
    <source>
        <dbReference type="EMBL" id="MBO1322063.1"/>
    </source>
</evidence>
<dbReference type="EMBL" id="JAFREP010000031">
    <property type="protein sequence ID" value="MBO1322063.1"/>
    <property type="molecule type" value="Genomic_DNA"/>
</dbReference>
<proteinExistence type="predicted"/>
<dbReference type="Proteomes" id="UP000664417">
    <property type="component" value="Unassembled WGS sequence"/>
</dbReference>